<reference evidence="1 2" key="1">
    <citation type="journal article" date="2020" name="Genome Biol. Evol.">
        <title>Comparative genomics of Sclerotiniaceae.</title>
        <authorList>
            <person name="Valero Jimenez C.A."/>
            <person name="Steentjes M."/>
            <person name="Scholten O.E."/>
            <person name="Van Kan J.A.L."/>
        </authorList>
    </citation>
    <scope>NUCLEOTIDE SEQUENCE [LARGE SCALE GENOMIC DNA]</scope>
    <source>
        <strain evidence="1 2">B1</strain>
    </source>
</reference>
<dbReference type="Proteomes" id="UP000783213">
    <property type="component" value="Unassembled WGS sequence"/>
</dbReference>
<name>A0ABQ7ILH1_9HELO</name>
<gene>
    <name evidence="1" type="ORF">EAE98_006040</name>
</gene>
<accession>A0ABQ7ILH1</accession>
<sequence length="405" mass="42305">MITYQGLLAFVTECTSTAGCTNWNAFTAFKAGEETSGESGLSLSDQKCVEGFGTNDFNTICVFVCGLGYCPPEACTCAQMGTAPKVPAITGFTGYFANGMIEYQGLCAFACLYGFCGFKNNTVCVDSPTTLYIPSVSPFNPPACTGGSGEGDFSDLCNWSCQYGYCPISSCTCNTQGDLAIPPTQVGDVTASFLPVPGVMEYDDLCSFACSRGHCPDVCASDLACTSGSGSGNYIGLCIYTCQYNFCPEPCDCLVYGTEVSAPPLVPGVTGFGALDLDSAIYDPLCNFTCSNGYCPSGACSYEEDAGTTTSLDFPSDDDLVPFELSTSYSPGAGFLYDTPEPSDYTLNVNLIGAPIIWVDVNCSSISGEYAPGANGDTLGCISAAVSVSTSNSIVFFLTIAHFEL</sequence>
<evidence type="ECO:0000313" key="1">
    <source>
        <dbReference type="EMBL" id="KAF7927658.1"/>
    </source>
</evidence>
<keyword evidence="2" id="KW-1185">Reference proteome</keyword>
<dbReference type="RefSeq" id="XP_038810057.1">
    <property type="nucleotide sequence ID" value="XM_038953662.1"/>
</dbReference>
<proteinExistence type="predicted"/>
<protein>
    <submittedName>
        <fullName evidence="1">Uncharacterized protein</fullName>
    </submittedName>
</protein>
<comment type="caution">
    <text evidence="1">The sequence shown here is derived from an EMBL/GenBank/DDBJ whole genome shotgun (WGS) entry which is preliminary data.</text>
</comment>
<dbReference type="EMBL" id="RCSX01000012">
    <property type="protein sequence ID" value="KAF7927658.1"/>
    <property type="molecule type" value="Genomic_DNA"/>
</dbReference>
<organism evidence="1 2">
    <name type="scientific">Botrytis deweyae</name>
    <dbReference type="NCBI Taxonomy" id="2478750"/>
    <lineage>
        <taxon>Eukaryota</taxon>
        <taxon>Fungi</taxon>
        <taxon>Dikarya</taxon>
        <taxon>Ascomycota</taxon>
        <taxon>Pezizomycotina</taxon>
        <taxon>Leotiomycetes</taxon>
        <taxon>Helotiales</taxon>
        <taxon>Sclerotiniaceae</taxon>
        <taxon>Botrytis</taxon>
    </lineage>
</organism>
<evidence type="ECO:0000313" key="2">
    <source>
        <dbReference type="Proteomes" id="UP000783213"/>
    </source>
</evidence>
<dbReference type="GeneID" id="62232814"/>